<organism evidence="4 5">
    <name type="scientific">Fusarium albosuccineum</name>
    <dbReference type="NCBI Taxonomy" id="1237068"/>
    <lineage>
        <taxon>Eukaryota</taxon>
        <taxon>Fungi</taxon>
        <taxon>Dikarya</taxon>
        <taxon>Ascomycota</taxon>
        <taxon>Pezizomycotina</taxon>
        <taxon>Sordariomycetes</taxon>
        <taxon>Hypocreomycetidae</taxon>
        <taxon>Hypocreales</taxon>
        <taxon>Nectriaceae</taxon>
        <taxon>Fusarium</taxon>
        <taxon>Fusarium decemcellulare species complex</taxon>
    </lineage>
</organism>
<evidence type="ECO:0000256" key="2">
    <source>
        <dbReference type="SAM" id="MobiDB-lite"/>
    </source>
</evidence>
<dbReference type="GO" id="GO:0006897">
    <property type="term" value="P:endocytosis"/>
    <property type="evidence" value="ECO:0007669"/>
    <property type="project" value="TreeGrafter"/>
</dbReference>
<dbReference type="SMART" id="SM00053">
    <property type="entry name" value="DYNc"/>
    <property type="match status" value="1"/>
</dbReference>
<keyword evidence="1" id="KW-0175">Coiled coil</keyword>
<feature type="compositionally biased region" description="Polar residues" evidence="2">
    <location>
        <begin position="18"/>
        <end position="27"/>
    </location>
</feature>
<comment type="caution">
    <text evidence="4">The sequence shown here is derived from an EMBL/GenBank/DDBJ whole genome shotgun (WGS) entry which is preliminary data.</text>
</comment>
<dbReference type="Pfam" id="PF00350">
    <property type="entry name" value="Dynamin_N"/>
    <property type="match status" value="1"/>
</dbReference>
<proteinExistence type="predicted"/>
<protein>
    <submittedName>
        <fullName evidence="4">P-loop containing nucleoside triphosphate hydrolase</fullName>
    </submittedName>
</protein>
<dbReference type="InterPro" id="IPR022812">
    <property type="entry name" value="Dynamin"/>
</dbReference>
<dbReference type="InterPro" id="IPR045063">
    <property type="entry name" value="Dynamin_N"/>
</dbReference>
<sequence length="748" mass="86000">MVMESGGSDTRRQGDPHVSQSQSTSLLDVTNEREHSMMHTIEYLRGLGVESINPLPQVIVCGAQSSGKSSLLKTITGIPFHCGTYMCTRYITKVTLAYSDRESVTVTILADPSRKDAQKLKAFKRTIFGDFRTSPTDDASQLLLQSYMDEARDIIVPDYKSNQDIVNDVLSIKISGPKRRAMVLVDLPGLIDYVQDHSELSDKIEQMVKKYVRMSQSIILAVVSATNEFSLARILRWCESADPKGNRTIRVVARPDLVGSAREAKEQVDNIRGCNPQFSKFRWHVIRSRGSDPIDATKSIEELEAELFKREPWNLVPLADRGVELLNLRISDKYFSAGAQELPAMEQKINRLLEQDKYVGLDDDLKAEDKAWIFKQAVKRLKKSANARSLRNYDYETTRFSNDDPIMLRSRIRHEDRIFYNEMTLRGHTGLPPLDNDAPFIHELPPTPPSDLSSSKTPMNEITELEAEISKLAKELTETPGNEFEGHYTPAVIDKIFWDMSEKWRGIALQYVEEVFNCCVRYFEAITKLKFARTEDNLLRAVDGKPDGFINAGMVARRFIDDHVMKKLQEARMRAKLELWELEKDRRGQQKDPDARFLQNQEKHRKRNEFMTTVGARRSEILVSKMGEPGAKYLDDEKLAVQRHESRREDFTRKVAAEYLNDARKHYCIARDTYILNVLTQVQERHFLRQIEELIPDDLDSVAIEDLLKEDDAAERRKEEFRKEKANLEAARDALKRWRSGMEARVSL</sequence>
<dbReference type="GO" id="GO:0048312">
    <property type="term" value="P:intracellular distribution of mitochondria"/>
    <property type="evidence" value="ECO:0007669"/>
    <property type="project" value="TreeGrafter"/>
</dbReference>
<feature type="coiled-coil region" evidence="1">
    <location>
        <begin position="704"/>
        <end position="738"/>
    </location>
</feature>
<dbReference type="Proteomes" id="UP000554235">
    <property type="component" value="Unassembled WGS sequence"/>
</dbReference>
<keyword evidence="5" id="KW-1185">Reference proteome</keyword>
<dbReference type="GO" id="GO:0003924">
    <property type="term" value="F:GTPase activity"/>
    <property type="evidence" value="ECO:0007669"/>
    <property type="project" value="InterPro"/>
</dbReference>
<gene>
    <name evidence="4" type="ORF">FALBO_11407</name>
</gene>
<dbReference type="SUPFAM" id="SSF52540">
    <property type="entry name" value="P-loop containing nucleoside triphosphate hydrolases"/>
    <property type="match status" value="1"/>
</dbReference>
<feature type="region of interest" description="Disordered" evidence="2">
    <location>
        <begin position="1"/>
        <end position="27"/>
    </location>
</feature>
<name>A0A8H4L536_9HYPO</name>
<reference evidence="4 5" key="1">
    <citation type="submission" date="2020-01" db="EMBL/GenBank/DDBJ databases">
        <title>Identification and distribution of gene clusters putatively required for synthesis of sphingolipid metabolism inhibitors in phylogenetically diverse species of the filamentous fungus Fusarium.</title>
        <authorList>
            <person name="Kim H.-S."/>
            <person name="Busman M."/>
            <person name="Brown D.W."/>
            <person name="Divon H."/>
            <person name="Uhlig S."/>
            <person name="Proctor R.H."/>
        </authorList>
    </citation>
    <scope>NUCLEOTIDE SEQUENCE [LARGE SCALE GENOMIC DNA]</scope>
    <source>
        <strain evidence="4 5">NRRL 20459</strain>
    </source>
</reference>
<dbReference type="EMBL" id="JAADYS010001653">
    <property type="protein sequence ID" value="KAF4461795.1"/>
    <property type="molecule type" value="Genomic_DNA"/>
</dbReference>
<dbReference type="GO" id="GO:0016559">
    <property type="term" value="P:peroxisome fission"/>
    <property type="evidence" value="ECO:0007669"/>
    <property type="project" value="TreeGrafter"/>
</dbReference>
<evidence type="ECO:0000313" key="5">
    <source>
        <dbReference type="Proteomes" id="UP000554235"/>
    </source>
</evidence>
<dbReference type="InterPro" id="IPR001401">
    <property type="entry name" value="Dynamin_GTPase"/>
</dbReference>
<dbReference type="PANTHER" id="PTHR11566:SF21">
    <property type="entry name" value="DYNAMIN RELATED PROTEIN 1, ISOFORM A"/>
    <property type="match status" value="1"/>
</dbReference>
<dbReference type="Gene3D" id="3.40.50.300">
    <property type="entry name" value="P-loop containing nucleotide triphosphate hydrolases"/>
    <property type="match status" value="1"/>
</dbReference>
<evidence type="ECO:0000313" key="4">
    <source>
        <dbReference type="EMBL" id="KAF4461795.1"/>
    </source>
</evidence>
<dbReference type="AlphaFoldDB" id="A0A8H4L536"/>
<keyword evidence="4" id="KW-0378">Hydrolase</keyword>
<dbReference type="InterPro" id="IPR027417">
    <property type="entry name" value="P-loop_NTPase"/>
</dbReference>
<feature type="domain" description="GED" evidence="3">
    <location>
        <begin position="656"/>
        <end position="743"/>
    </location>
</feature>
<dbReference type="GO" id="GO:0005739">
    <property type="term" value="C:mitochondrion"/>
    <property type="evidence" value="ECO:0007669"/>
    <property type="project" value="TreeGrafter"/>
</dbReference>
<dbReference type="GO" id="GO:0016020">
    <property type="term" value="C:membrane"/>
    <property type="evidence" value="ECO:0007669"/>
    <property type="project" value="TreeGrafter"/>
</dbReference>
<accession>A0A8H4L536</accession>
<dbReference type="GO" id="GO:0005525">
    <property type="term" value="F:GTP binding"/>
    <property type="evidence" value="ECO:0007669"/>
    <property type="project" value="InterPro"/>
</dbReference>
<dbReference type="GO" id="GO:0000266">
    <property type="term" value="P:mitochondrial fission"/>
    <property type="evidence" value="ECO:0007669"/>
    <property type="project" value="TreeGrafter"/>
</dbReference>
<evidence type="ECO:0000256" key="1">
    <source>
        <dbReference type="SAM" id="Coils"/>
    </source>
</evidence>
<dbReference type="PRINTS" id="PR00195">
    <property type="entry name" value="DYNAMIN"/>
</dbReference>
<dbReference type="InterPro" id="IPR020850">
    <property type="entry name" value="GED_dom"/>
</dbReference>
<dbReference type="PANTHER" id="PTHR11566">
    <property type="entry name" value="DYNAMIN"/>
    <property type="match status" value="1"/>
</dbReference>
<dbReference type="PROSITE" id="PS51388">
    <property type="entry name" value="GED"/>
    <property type="match status" value="1"/>
</dbReference>
<dbReference type="OrthoDB" id="415706at2759"/>
<evidence type="ECO:0000259" key="3">
    <source>
        <dbReference type="PROSITE" id="PS51388"/>
    </source>
</evidence>
<dbReference type="GO" id="GO:0008017">
    <property type="term" value="F:microtubule binding"/>
    <property type="evidence" value="ECO:0007669"/>
    <property type="project" value="TreeGrafter"/>
</dbReference>
<dbReference type="GO" id="GO:0005874">
    <property type="term" value="C:microtubule"/>
    <property type="evidence" value="ECO:0007669"/>
    <property type="project" value="TreeGrafter"/>
</dbReference>